<accession>A0ABV3JXJ1</accession>
<feature type="binding site" evidence="6">
    <location>
        <begin position="292"/>
        <end position="295"/>
    </location>
    <ligand>
        <name>ATP</name>
        <dbReference type="ChEBI" id="CHEBI:30616"/>
    </ligand>
</feature>
<dbReference type="PANTHER" id="PTHR42749:SF1">
    <property type="entry name" value="CELL SHAPE-DETERMINING PROTEIN MREB"/>
    <property type="match status" value="1"/>
</dbReference>
<comment type="subunit">
    <text evidence="6">Forms polymers.</text>
</comment>
<comment type="caution">
    <text evidence="7">The sequence shown here is derived from an EMBL/GenBank/DDBJ whole genome shotgun (WGS) entry which is preliminary data.</text>
</comment>
<gene>
    <name evidence="6" type="primary">mreB</name>
    <name evidence="7" type="ORF">AB0L16_14135</name>
</gene>
<evidence type="ECO:0000313" key="7">
    <source>
        <dbReference type="EMBL" id="MEV5507605.1"/>
    </source>
</evidence>
<organism evidence="7 8">
    <name type="scientific">Streptomyces orinoci</name>
    <name type="common">Streptoverticillium orinoci</name>
    <dbReference type="NCBI Taxonomy" id="67339"/>
    <lineage>
        <taxon>Bacteria</taxon>
        <taxon>Bacillati</taxon>
        <taxon>Actinomycetota</taxon>
        <taxon>Actinomycetes</taxon>
        <taxon>Kitasatosporales</taxon>
        <taxon>Streptomycetaceae</taxon>
        <taxon>Streptomyces</taxon>
    </lineage>
</organism>
<comment type="subcellular location">
    <subcellularLocation>
        <location evidence="6">Cytoplasm</location>
    </subcellularLocation>
    <text evidence="6">Membrane-associated.</text>
</comment>
<dbReference type="Proteomes" id="UP001552594">
    <property type="component" value="Unassembled WGS sequence"/>
</dbReference>
<evidence type="ECO:0000256" key="3">
    <source>
        <dbReference type="ARBA" id="ARBA00022840"/>
    </source>
</evidence>
<comment type="similarity">
    <text evidence="5 6">Belongs to the FtsA/MreB family.</text>
</comment>
<evidence type="ECO:0000256" key="6">
    <source>
        <dbReference type="HAMAP-Rule" id="MF_02207"/>
    </source>
</evidence>
<dbReference type="Gene3D" id="3.30.420.40">
    <property type="match status" value="3"/>
</dbReference>
<keyword evidence="4 6" id="KW-0133">Cell shape</keyword>
<dbReference type="InterPro" id="IPR043129">
    <property type="entry name" value="ATPase_NBD"/>
</dbReference>
<dbReference type="SUPFAM" id="SSF53067">
    <property type="entry name" value="Actin-like ATPase domain"/>
    <property type="match status" value="2"/>
</dbReference>
<reference evidence="7 8" key="1">
    <citation type="submission" date="2024-06" db="EMBL/GenBank/DDBJ databases">
        <title>The Natural Products Discovery Center: Release of the First 8490 Sequenced Strains for Exploring Actinobacteria Biosynthetic Diversity.</title>
        <authorList>
            <person name="Kalkreuter E."/>
            <person name="Kautsar S.A."/>
            <person name="Yang D."/>
            <person name="Bader C.D."/>
            <person name="Teijaro C.N."/>
            <person name="Fluegel L."/>
            <person name="Davis C.M."/>
            <person name="Simpson J.R."/>
            <person name="Lauterbach L."/>
            <person name="Steele A.D."/>
            <person name="Gui C."/>
            <person name="Meng S."/>
            <person name="Li G."/>
            <person name="Viehrig K."/>
            <person name="Ye F."/>
            <person name="Su P."/>
            <person name="Kiefer A.F."/>
            <person name="Nichols A."/>
            <person name="Cepeda A.J."/>
            <person name="Yan W."/>
            <person name="Fan B."/>
            <person name="Jiang Y."/>
            <person name="Adhikari A."/>
            <person name="Zheng C.-J."/>
            <person name="Schuster L."/>
            <person name="Cowan T.M."/>
            <person name="Smanski M.J."/>
            <person name="Chevrette M.G."/>
            <person name="De Carvalho L.P.S."/>
            <person name="Shen B."/>
        </authorList>
    </citation>
    <scope>NUCLEOTIDE SEQUENCE [LARGE SCALE GENOMIC DNA]</scope>
    <source>
        <strain evidence="7 8">NPDC052347</strain>
    </source>
</reference>
<dbReference type="EMBL" id="JBFAUK010000009">
    <property type="protein sequence ID" value="MEV5507605.1"/>
    <property type="molecule type" value="Genomic_DNA"/>
</dbReference>
<dbReference type="InterPro" id="IPR004753">
    <property type="entry name" value="MreB"/>
</dbReference>
<evidence type="ECO:0000313" key="8">
    <source>
        <dbReference type="Proteomes" id="UP001552594"/>
    </source>
</evidence>
<dbReference type="HAMAP" id="MF_02207">
    <property type="entry name" value="MreB"/>
    <property type="match status" value="1"/>
</dbReference>
<keyword evidence="3 6" id="KW-0067">ATP-binding</keyword>
<feature type="binding site" evidence="6">
    <location>
        <begin position="165"/>
        <end position="167"/>
    </location>
    <ligand>
        <name>ATP</name>
        <dbReference type="ChEBI" id="CHEBI:30616"/>
    </ligand>
</feature>
<sequence>MSLSLQQLSRCTVAFDLGASRTRIYLRDTGLIVDEPSIAAVNTRTGSLIAVGHPAAAMAGRTPAHIRVVRPVSGGTVVDIDMAQRMLRFLISDKIRRAWRRRPLLRAAVCVPHDAEPIAQRASVETLTGLGARRVELVDTLVAAAVGCGLPVEQPEATMIVVCGAASTQVAVLSLGSIVAAEKVQVGGDAVDYAVIQHLRSEHELMLPTQGLYPLHMALRADRSGAGTETEVRGRDIATGLSRTVLVSTAHVRDAIRTPLTAVLDAMGRVLRDCPPDLVADLGVRGVMLAGGSALMPGLDTMIENATGMTVRIADNPEHCSVLGLGAMMEGRVRPLALPTVETG</sequence>
<name>A0ABV3JXJ1_STRON</name>
<keyword evidence="2 6" id="KW-0547">Nucleotide-binding</keyword>
<comment type="caution">
    <text evidence="6">Lacks conserved residue(s) required for the propagation of feature annotation.</text>
</comment>
<evidence type="ECO:0000256" key="5">
    <source>
        <dbReference type="ARBA" id="ARBA00023458"/>
    </source>
</evidence>
<dbReference type="PRINTS" id="PR01652">
    <property type="entry name" value="SHAPEPROTEIN"/>
</dbReference>
<evidence type="ECO:0000256" key="4">
    <source>
        <dbReference type="ARBA" id="ARBA00022960"/>
    </source>
</evidence>
<comment type="function">
    <text evidence="6">Forms membrane-associated dynamic filaments that are essential for cell shape determination. Acts by regulating cell wall synthesis and cell elongation, and thus cell shape. A feedback loop between cell geometry and MreB localization may maintain elongated cell shape by targeting cell wall growth to regions of negative cell wall curvature.</text>
</comment>
<dbReference type="InterPro" id="IPR056546">
    <property type="entry name" value="MreB_MamK-like"/>
</dbReference>
<dbReference type="PANTHER" id="PTHR42749">
    <property type="entry name" value="CELL SHAPE-DETERMINING PROTEIN MREB"/>
    <property type="match status" value="1"/>
</dbReference>
<evidence type="ECO:0000256" key="2">
    <source>
        <dbReference type="ARBA" id="ARBA00022741"/>
    </source>
</evidence>
<evidence type="ECO:0000256" key="1">
    <source>
        <dbReference type="ARBA" id="ARBA00022490"/>
    </source>
</evidence>
<dbReference type="RefSeq" id="WP_109282554.1">
    <property type="nucleotide sequence ID" value="NZ_JBFAUK010000009.1"/>
</dbReference>
<keyword evidence="8" id="KW-1185">Reference proteome</keyword>
<protein>
    <recommendedName>
        <fullName evidence="6">Cell shape-determining protein MreB</fullName>
    </recommendedName>
</protein>
<proteinExistence type="inferred from homology"/>
<dbReference type="Pfam" id="PF06723">
    <property type="entry name" value="MreB_Mbl"/>
    <property type="match status" value="1"/>
</dbReference>
<keyword evidence="1 6" id="KW-0963">Cytoplasm</keyword>